<evidence type="ECO:0000313" key="1">
    <source>
        <dbReference type="EMBL" id="KAG5639116.1"/>
    </source>
</evidence>
<sequence>MNEDDTTYPPTKVPKMSATIAKSILSRKVMKVSSELCMPCMARIKEDKEGDGFEPA</sequence>
<comment type="caution">
    <text evidence="1">The sequence shown here is derived from an EMBL/GenBank/DDBJ whole genome shotgun (WGS) entry which is preliminary data.</text>
</comment>
<evidence type="ECO:0000313" key="2">
    <source>
        <dbReference type="Proteomes" id="UP000717328"/>
    </source>
</evidence>
<keyword evidence="2" id="KW-1185">Reference proteome</keyword>
<dbReference type="AlphaFoldDB" id="A0A9P7K5K1"/>
<reference evidence="1" key="2">
    <citation type="submission" date="2021-10" db="EMBL/GenBank/DDBJ databases">
        <title>Phylogenomics reveals ancestral predisposition of the termite-cultivated fungus Termitomyces towards a domesticated lifestyle.</title>
        <authorList>
            <person name="Auxier B."/>
            <person name="Grum-Grzhimaylo A."/>
            <person name="Cardenas M.E."/>
            <person name="Lodge J.D."/>
            <person name="Laessoe T."/>
            <person name="Pedersen O."/>
            <person name="Smith M.E."/>
            <person name="Kuyper T.W."/>
            <person name="Franco-Molano E.A."/>
            <person name="Baroni T.J."/>
            <person name="Aanen D.K."/>
        </authorList>
    </citation>
    <scope>NUCLEOTIDE SEQUENCE</scope>
    <source>
        <strain evidence="1">D49</strain>
    </source>
</reference>
<protein>
    <submittedName>
        <fullName evidence="1">Uncharacterized protein</fullName>
    </submittedName>
</protein>
<accession>A0A9P7K5K1</accession>
<name>A0A9P7K5K1_9AGAR</name>
<proteinExistence type="predicted"/>
<organism evidence="1 2">
    <name type="scientific">Sphagnurus paluster</name>
    <dbReference type="NCBI Taxonomy" id="117069"/>
    <lineage>
        <taxon>Eukaryota</taxon>
        <taxon>Fungi</taxon>
        <taxon>Dikarya</taxon>
        <taxon>Basidiomycota</taxon>
        <taxon>Agaricomycotina</taxon>
        <taxon>Agaricomycetes</taxon>
        <taxon>Agaricomycetidae</taxon>
        <taxon>Agaricales</taxon>
        <taxon>Tricholomatineae</taxon>
        <taxon>Lyophyllaceae</taxon>
        <taxon>Sphagnurus</taxon>
    </lineage>
</organism>
<dbReference type="EMBL" id="JABCKI010005731">
    <property type="protein sequence ID" value="KAG5639116.1"/>
    <property type="molecule type" value="Genomic_DNA"/>
</dbReference>
<gene>
    <name evidence="1" type="ORF">H0H81_006705</name>
</gene>
<dbReference type="Proteomes" id="UP000717328">
    <property type="component" value="Unassembled WGS sequence"/>
</dbReference>
<reference evidence="1" key="1">
    <citation type="submission" date="2021-02" db="EMBL/GenBank/DDBJ databases">
        <authorList>
            <person name="Nieuwenhuis M."/>
            <person name="Van De Peppel L.J.J."/>
        </authorList>
    </citation>
    <scope>NUCLEOTIDE SEQUENCE</scope>
    <source>
        <strain evidence="1">D49</strain>
    </source>
</reference>